<gene>
    <name evidence="1" type="ORF">FOD75_06635</name>
</gene>
<sequence length="94" mass="10684">MTLKVLNAQQLPTALEDSRLKNRDKGVLSTLVLTAFGKKVTENYLIEHSNDGRTTVRSAISNLEKYGYLFRERERNETGTYESTNWIVDCSGKV</sequence>
<dbReference type="InterPro" id="IPR036390">
    <property type="entry name" value="WH_DNA-bd_sf"/>
</dbReference>
<evidence type="ECO:0000313" key="1">
    <source>
        <dbReference type="EMBL" id="QDR72785.1"/>
    </source>
</evidence>
<proteinExistence type="predicted"/>
<evidence type="ECO:0008006" key="3">
    <source>
        <dbReference type="Google" id="ProtNLM"/>
    </source>
</evidence>
<organism evidence="1 2">
    <name type="scientific">Limosilactobacillus reuteri</name>
    <name type="common">Lactobacillus reuteri</name>
    <dbReference type="NCBI Taxonomy" id="1598"/>
    <lineage>
        <taxon>Bacteria</taxon>
        <taxon>Bacillati</taxon>
        <taxon>Bacillota</taxon>
        <taxon>Bacilli</taxon>
        <taxon>Lactobacillales</taxon>
        <taxon>Lactobacillaceae</taxon>
        <taxon>Limosilactobacillus</taxon>
    </lineage>
</organism>
<accession>A0A1C1ZBW1</accession>
<dbReference type="AlphaFoldDB" id="A0A1C1ZBW1"/>
<dbReference type="RefSeq" id="WP_020842975.1">
    <property type="nucleotide sequence ID" value="NZ_CP041676.1"/>
</dbReference>
<dbReference type="SUPFAM" id="SSF46785">
    <property type="entry name" value="Winged helix' DNA-binding domain"/>
    <property type="match status" value="1"/>
</dbReference>
<dbReference type="Proteomes" id="UP000316394">
    <property type="component" value="Chromosome"/>
</dbReference>
<protein>
    <recommendedName>
        <fullName evidence="3">Helix-turn-helix domain-containing protein</fullName>
    </recommendedName>
</protein>
<name>A0A1C1ZBW1_LIMRT</name>
<dbReference type="EMBL" id="CP041676">
    <property type="protein sequence ID" value="QDR72785.1"/>
    <property type="molecule type" value="Genomic_DNA"/>
</dbReference>
<reference evidence="1 2" key="1">
    <citation type="submission" date="2019-07" db="EMBL/GenBank/DDBJ databases">
        <title>Gastrointestinal microbiota of Peromyscus leucopus, the white-footed mouse.</title>
        <authorList>
            <person name="Milovic A."/>
            <person name="Bassam K."/>
            <person name="Barbour A.G."/>
        </authorList>
    </citation>
    <scope>NUCLEOTIDE SEQUENCE [LARGE SCALE GENOMIC DNA]</scope>
    <source>
        <strain evidence="1 2">LL7</strain>
    </source>
</reference>
<evidence type="ECO:0000313" key="2">
    <source>
        <dbReference type="Proteomes" id="UP000316394"/>
    </source>
</evidence>